<keyword evidence="2" id="KW-1185">Reference proteome</keyword>
<comment type="caution">
    <text evidence="1">The sequence shown here is derived from an EMBL/GenBank/DDBJ whole genome shotgun (WGS) entry which is preliminary data.</text>
</comment>
<evidence type="ECO:0000313" key="1">
    <source>
        <dbReference type="EMBL" id="KAJ5067941.1"/>
    </source>
</evidence>
<dbReference type="OrthoDB" id="10588811at2759"/>
<dbReference type="Proteomes" id="UP001149090">
    <property type="component" value="Unassembled WGS sequence"/>
</dbReference>
<evidence type="ECO:0000313" key="2">
    <source>
        <dbReference type="Proteomes" id="UP001149090"/>
    </source>
</evidence>
<accession>A0A9Q0L7R7</accession>
<protein>
    <submittedName>
        <fullName evidence="1">Uncharacterized protein</fullName>
    </submittedName>
</protein>
<gene>
    <name evidence="1" type="ORF">M0811_12748</name>
</gene>
<name>A0A9Q0L7R7_ANAIG</name>
<reference evidence="1" key="1">
    <citation type="submission" date="2022-10" db="EMBL/GenBank/DDBJ databases">
        <title>Novel sulphate-reducing endosymbionts in the free-living metamonad Anaeramoeba.</title>
        <authorList>
            <person name="Jerlstrom-Hultqvist J."/>
            <person name="Cepicka I."/>
            <person name="Gallot-Lavallee L."/>
            <person name="Salas-Leiva D."/>
            <person name="Curtis B.A."/>
            <person name="Zahonova K."/>
            <person name="Pipaliya S."/>
            <person name="Dacks J."/>
            <person name="Roger A.J."/>
        </authorList>
    </citation>
    <scope>NUCLEOTIDE SEQUENCE</scope>
    <source>
        <strain evidence="1">BMAN</strain>
    </source>
</reference>
<dbReference type="EMBL" id="JAPDFW010000123">
    <property type="protein sequence ID" value="KAJ5067941.1"/>
    <property type="molecule type" value="Genomic_DNA"/>
</dbReference>
<proteinExistence type="predicted"/>
<dbReference type="AlphaFoldDB" id="A0A9Q0L7R7"/>
<organism evidence="1 2">
    <name type="scientific">Anaeramoeba ignava</name>
    <name type="common">Anaerobic marine amoeba</name>
    <dbReference type="NCBI Taxonomy" id="1746090"/>
    <lineage>
        <taxon>Eukaryota</taxon>
        <taxon>Metamonada</taxon>
        <taxon>Anaeramoebidae</taxon>
        <taxon>Anaeramoeba</taxon>
    </lineage>
</organism>
<sequence>MLYLVEGPSKEKPTDFESEIKKHGLEEKYQNILQDTENKEFWDYIQDLPEIDMKSKDVKEISLLELVENSQRQQDRVIKKFSEQELEEAFSLENTGIRREKQSLRFKKNRKEN</sequence>